<evidence type="ECO:0000313" key="1">
    <source>
        <dbReference type="EMBL" id="AWN36646.1"/>
    </source>
</evidence>
<sequence>MDTGGLHRRRVAAREWWVLSARALVLALALFIVAPVAGVGEDLAFHAPRHHGLTEMAALDAAAPEEAADPGFACHLHCGCHQVAPPQVSADVTLAPEFAALTYSWVAEMPASVAPDRLTRPPRA</sequence>
<evidence type="ECO:0000313" key="2">
    <source>
        <dbReference type="Proteomes" id="UP000246058"/>
    </source>
</evidence>
<gene>
    <name evidence="1" type="ORF">DK427_13615</name>
</gene>
<dbReference type="EMBL" id="CP029551">
    <property type="protein sequence ID" value="AWN36646.1"/>
    <property type="molecule type" value="Genomic_DNA"/>
</dbReference>
<evidence type="ECO:0008006" key="3">
    <source>
        <dbReference type="Google" id="ProtNLM"/>
    </source>
</evidence>
<protein>
    <recommendedName>
        <fullName evidence="3">DUF2946 domain-containing protein</fullName>
    </recommendedName>
</protein>
<proteinExistence type="predicted"/>
<keyword evidence="2" id="KW-1185">Reference proteome</keyword>
<dbReference type="KEGG" id="meti:DK427_13615"/>
<dbReference type="Proteomes" id="UP000246058">
    <property type="component" value="Chromosome"/>
</dbReference>
<accession>A0A2U8VU34</accession>
<dbReference type="AlphaFoldDB" id="A0A2U8VU34"/>
<name>A0A2U8VU34_9HYPH</name>
<reference evidence="1 2" key="1">
    <citation type="submission" date="2018-05" db="EMBL/GenBank/DDBJ databases">
        <title>Complete Genome Sequence of Methylobacterium sp. 17Sr1-43.</title>
        <authorList>
            <person name="Srinivasan S."/>
        </authorList>
    </citation>
    <scope>NUCLEOTIDE SEQUENCE [LARGE SCALE GENOMIC DNA]</scope>
    <source>
        <strain evidence="1 2">17Sr1-43</strain>
    </source>
</reference>
<dbReference type="OrthoDB" id="8000685at2"/>
<organism evidence="1 2">
    <name type="scientific">Methylobacterium radiodurans</name>
    <dbReference type="NCBI Taxonomy" id="2202828"/>
    <lineage>
        <taxon>Bacteria</taxon>
        <taxon>Pseudomonadati</taxon>
        <taxon>Pseudomonadota</taxon>
        <taxon>Alphaproteobacteria</taxon>
        <taxon>Hyphomicrobiales</taxon>
        <taxon>Methylobacteriaceae</taxon>
        <taxon>Methylobacterium</taxon>
    </lineage>
</organism>